<dbReference type="EMBL" id="QRGR01000001">
    <property type="protein sequence ID" value="RDV17046.1"/>
    <property type="molecule type" value="Genomic_DNA"/>
</dbReference>
<accession>A0A3D8LIA7</accession>
<dbReference type="OrthoDB" id="656808at2"/>
<name>A0A3D8LIA7_9BACT</name>
<feature type="chain" id="PRO_5017684152" description="Lipoprotein" evidence="1">
    <location>
        <begin position="29"/>
        <end position="211"/>
    </location>
</feature>
<comment type="caution">
    <text evidence="2">The sequence shown here is derived from an EMBL/GenBank/DDBJ whole genome shotgun (WGS) entry which is preliminary data.</text>
</comment>
<protein>
    <recommendedName>
        <fullName evidence="4">Lipoprotein</fullName>
    </recommendedName>
</protein>
<proteinExistence type="predicted"/>
<dbReference type="Proteomes" id="UP000256708">
    <property type="component" value="Unassembled WGS sequence"/>
</dbReference>
<organism evidence="2 3">
    <name type="scientific">Pontibacter diazotrophicus</name>
    <dbReference type="NCBI Taxonomy" id="1400979"/>
    <lineage>
        <taxon>Bacteria</taxon>
        <taxon>Pseudomonadati</taxon>
        <taxon>Bacteroidota</taxon>
        <taxon>Cytophagia</taxon>
        <taxon>Cytophagales</taxon>
        <taxon>Hymenobacteraceae</taxon>
        <taxon>Pontibacter</taxon>
    </lineage>
</organism>
<dbReference type="RefSeq" id="WP_115563566.1">
    <property type="nucleotide sequence ID" value="NZ_QRGR01000001.1"/>
</dbReference>
<feature type="signal peptide" evidence="1">
    <location>
        <begin position="1"/>
        <end position="28"/>
    </location>
</feature>
<evidence type="ECO:0000313" key="2">
    <source>
        <dbReference type="EMBL" id="RDV17046.1"/>
    </source>
</evidence>
<gene>
    <name evidence="2" type="ORF">DXT99_00565</name>
</gene>
<reference evidence="3" key="1">
    <citation type="submission" date="2018-08" db="EMBL/GenBank/DDBJ databases">
        <authorList>
            <person name="Liu Z.-W."/>
            <person name="Du Z.-J."/>
        </authorList>
    </citation>
    <scope>NUCLEOTIDE SEQUENCE [LARGE SCALE GENOMIC DNA]</scope>
    <source>
        <strain evidence="3">H4X</strain>
    </source>
</reference>
<dbReference type="AlphaFoldDB" id="A0A3D8LIA7"/>
<evidence type="ECO:0000313" key="3">
    <source>
        <dbReference type="Proteomes" id="UP000256708"/>
    </source>
</evidence>
<sequence>MKKRKPFISKFRYLVLAVFSCLTMGLQCDEYVEPEYSHIIQETLSLTPYKKTYNVGDTNWVETNLTGKYLYDTKIFQRVLIDSVSLPLKLFYHDLYKNPSSTTGGFVKAIHPDLVEKQDPYLFFYYACNQPDYKFKVGLVLLTPGIYSLRISDQNYFSNCITQASYSRIYYKFDLEDSNKDIFLAIPPISRGGLNTDKMDAKEEFIVQVVL</sequence>
<evidence type="ECO:0008006" key="4">
    <source>
        <dbReference type="Google" id="ProtNLM"/>
    </source>
</evidence>
<keyword evidence="1" id="KW-0732">Signal</keyword>
<keyword evidence="3" id="KW-1185">Reference proteome</keyword>
<evidence type="ECO:0000256" key="1">
    <source>
        <dbReference type="SAM" id="SignalP"/>
    </source>
</evidence>